<dbReference type="AlphaFoldDB" id="A0A975NPJ3"/>
<keyword evidence="1" id="KW-0732">Signal</keyword>
<sequence length="119" mass="14151">MRKWTGAAILALTLMIGGSAAIGSAAAAPLQTELQKSQASRATDFSAHRYYRRYYGYGYRPYYRYGYRPYYRRYYYARPYYYRPYPYYYAPYPYYYAPAPFAPGFSFGFGFGPRWGWGW</sequence>
<dbReference type="KEGG" id="bsei:KMZ68_01695"/>
<protein>
    <submittedName>
        <fullName evidence="2">Uncharacterized protein</fullName>
    </submittedName>
</protein>
<feature type="signal peptide" evidence="1">
    <location>
        <begin position="1"/>
        <end position="27"/>
    </location>
</feature>
<proteinExistence type="predicted"/>
<evidence type="ECO:0000313" key="3">
    <source>
        <dbReference type="Proteomes" id="UP000680805"/>
    </source>
</evidence>
<gene>
    <name evidence="2" type="ORF">KMZ68_01695</name>
</gene>
<accession>A0A975NPJ3</accession>
<organism evidence="2 3">
    <name type="scientific">Bradyrhizobium sediminis</name>
    <dbReference type="NCBI Taxonomy" id="2840469"/>
    <lineage>
        <taxon>Bacteria</taxon>
        <taxon>Pseudomonadati</taxon>
        <taxon>Pseudomonadota</taxon>
        <taxon>Alphaproteobacteria</taxon>
        <taxon>Hyphomicrobiales</taxon>
        <taxon>Nitrobacteraceae</taxon>
        <taxon>Bradyrhizobium</taxon>
    </lineage>
</organism>
<feature type="chain" id="PRO_5036986656" evidence="1">
    <location>
        <begin position="28"/>
        <end position="119"/>
    </location>
</feature>
<evidence type="ECO:0000313" key="2">
    <source>
        <dbReference type="EMBL" id="QWG18640.1"/>
    </source>
</evidence>
<name>A0A975NPJ3_9BRAD</name>
<dbReference type="EMBL" id="CP076135">
    <property type="protein sequence ID" value="QWG18640.1"/>
    <property type="molecule type" value="Genomic_DNA"/>
</dbReference>
<reference evidence="2" key="1">
    <citation type="submission" date="2021-06" db="EMBL/GenBank/DDBJ databases">
        <title>Bradyrhizobium sp. S2-11-2 Genome sequencing.</title>
        <authorList>
            <person name="Jin L."/>
        </authorList>
    </citation>
    <scope>NUCLEOTIDE SEQUENCE</scope>
    <source>
        <strain evidence="2">S2-11-2</strain>
    </source>
</reference>
<dbReference type="RefSeq" id="WP_215614204.1">
    <property type="nucleotide sequence ID" value="NZ_CP076135.1"/>
</dbReference>
<evidence type="ECO:0000256" key="1">
    <source>
        <dbReference type="SAM" id="SignalP"/>
    </source>
</evidence>
<dbReference type="Proteomes" id="UP000680805">
    <property type="component" value="Chromosome"/>
</dbReference>